<dbReference type="OrthoDB" id="2459544at2759"/>
<name>A0A397U8S7_9GLOM</name>
<comment type="caution">
    <text evidence="1">The sequence shown here is derived from an EMBL/GenBank/DDBJ whole genome shotgun (WGS) entry which is preliminary data.</text>
</comment>
<organism evidence="1 2">
    <name type="scientific">Gigaspora rosea</name>
    <dbReference type="NCBI Taxonomy" id="44941"/>
    <lineage>
        <taxon>Eukaryota</taxon>
        <taxon>Fungi</taxon>
        <taxon>Fungi incertae sedis</taxon>
        <taxon>Mucoromycota</taxon>
        <taxon>Glomeromycotina</taxon>
        <taxon>Glomeromycetes</taxon>
        <taxon>Diversisporales</taxon>
        <taxon>Gigasporaceae</taxon>
        <taxon>Gigaspora</taxon>
    </lineage>
</organism>
<gene>
    <name evidence="1" type="ORF">C2G38_2047831</name>
</gene>
<keyword evidence="2" id="KW-1185">Reference proteome</keyword>
<proteinExistence type="predicted"/>
<dbReference type="AlphaFoldDB" id="A0A397U8S7"/>
<dbReference type="InterPro" id="IPR018247">
    <property type="entry name" value="EF_Hand_1_Ca_BS"/>
</dbReference>
<evidence type="ECO:0000313" key="2">
    <source>
        <dbReference type="Proteomes" id="UP000266673"/>
    </source>
</evidence>
<evidence type="ECO:0000313" key="1">
    <source>
        <dbReference type="EMBL" id="RIB05159.1"/>
    </source>
</evidence>
<evidence type="ECO:0008006" key="3">
    <source>
        <dbReference type="Google" id="ProtNLM"/>
    </source>
</evidence>
<dbReference type="EMBL" id="QKWP01002040">
    <property type="protein sequence ID" value="RIB05159.1"/>
    <property type="molecule type" value="Genomic_DNA"/>
</dbReference>
<sequence length="177" mass="20869">MRNTHEICNYFHINTLKTRLICNICEAFYNIDTCLNNLKKHFFKHHKQEYHLAMSKNEEQRKQIKEINQVQRKENPNNLITQNNETSLVQVSNHVQVEDINEDNYMTKEEIEEVVIETNQVLPLVQSNKRKGNDNKEVVKKQKISSISLNAKESIIDLNIQDEISLRIEGECTLNFN</sequence>
<dbReference type="Proteomes" id="UP000266673">
    <property type="component" value="Unassembled WGS sequence"/>
</dbReference>
<protein>
    <recommendedName>
        <fullName evidence="3">BED-type domain-containing protein</fullName>
    </recommendedName>
</protein>
<reference evidence="1 2" key="1">
    <citation type="submission" date="2018-06" db="EMBL/GenBank/DDBJ databases">
        <title>Comparative genomics reveals the genomic features of Rhizophagus irregularis, R. cerebriforme, R. diaphanum and Gigaspora rosea, and their symbiotic lifestyle signature.</title>
        <authorList>
            <person name="Morin E."/>
            <person name="San Clemente H."/>
            <person name="Chen E.C.H."/>
            <person name="De La Providencia I."/>
            <person name="Hainaut M."/>
            <person name="Kuo A."/>
            <person name="Kohler A."/>
            <person name="Murat C."/>
            <person name="Tang N."/>
            <person name="Roy S."/>
            <person name="Loubradou J."/>
            <person name="Henrissat B."/>
            <person name="Grigoriev I.V."/>
            <person name="Corradi N."/>
            <person name="Roux C."/>
            <person name="Martin F.M."/>
        </authorList>
    </citation>
    <scope>NUCLEOTIDE SEQUENCE [LARGE SCALE GENOMIC DNA]</scope>
    <source>
        <strain evidence="1 2">DAOM 194757</strain>
    </source>
</reference>
<dbReference type="PROSITE" id="PS00018">
    <property type="entry name" value="EF_HAND_1"/>
    <property type="match status" value="1"/>
</dbReference>
<accession>A0A397U8S7</accession>